<evidence type="ECO:0000256" key="1">
    <source>
        <dbReference type="SAM" id="Phobius"/>
    </source>
</evidence>
<evidence type="ECO:0000313" key="2">
    <source>
        <dbReference type="Proteomes" id="UP000095283"/>
    </source>
</evidence>
<keyword evidence="1" id="KW-0812">Transmembrane</keyword>
<keyword evidence="2" id="KW-1185">Reference proteome</keyword>
<reference evidence="3" key="1">
    <citation type="submission" date="2016-11" db="UniProtKB">
        <authorList>
            <consortium name="WormBaseParasite"/>
        </authorList>
    </citation>
    <scope>IDENTIFICATION</scope>
</reference>
<name>A0A1I7X7Z4_HETBA</name>
<dbReference type="WBParaSite" id="Hba_13513">
    <property type="protein sequence ID" value="Hba_13513"/>
    <property type="gene ID" value="Hba_13513"/>
</dbReference>
<organism evidence="2 3">
    <name type="scientific">Heterorhabditis bacteriophora</name>
    <name type="common">Entomopathogenic nematode worm</name>
    <dbReference type="NCBI Taxonomy" id="37862"/>
    <lineage>
        <taxon>Eukaryota</taxon>
        <taxon>Metazoa</taxon>
        <taxon>Ecdysozoa</taxon>
        <taxon>Nematoda</taxon>
        <taxon>Chromadorea</taxon>
        <taxon>Rhabditida</taxon>
        <taxon>Rhabditina</taxon>
        <taxon>Rhabditomorpha</taxon>
        <taxon>Strongyloidea</taxon>
        <taxon>Heterorhabditidae</taxon>
        <taxon>Heterorhabditis</taxon>
    </lineage>
</organism>
<protein>
    <submittedName>
        <fullName evidence="3">Retrotransposon hot spot (RHS) protein</fullName>
    </submittedName>
</protein>
<keyword evidence="1" id="KW-1133">Transmembrane helix</keyword>
<keyword evidence="1" id="KW-0472">Membrane</keyword>
<dbReference type="Proteomes" id="UP000095283">
    <property type="component" value="Unplaced"/>
</dbReference>
<accession>A0A1I7X7Z4</accession>
<sequence length="156" mass="17952">MFNKTDYPFPCGGFVCPKVEICCKPMISIFTRRLGRITIPDMPERKGKTYAYFMCTGPGVYRAWEFVEEGHPSFKSTKFVRADDIKCKGYALMAMGSRDTCENEWFAWNDHTGLMRCQPNSARILKKKVLYVGTNSSSGLHILFLFHLYSFNSLKK</sequence>
<dbReference type="AlphaFoldDB" id="A0A1I7X7Z4"/>
<evidence type="ECO:0000313" key="3">
    <source>
        <dbReference type="WBParaSite" id="Hba_13513"/>
    </source>
</evidence>
<feature type="transmembrane region" description="Helical" evidence="1">
    <location>
        <begin position="129"/>
        <end position="149"/>
    </location>
</feature>
<proteinExistence type="predicted"/>